<evidence type="ECO:0000256" key="7">
    <source>
        <dbReference type="RuleBase" id="RU363032"/>
    </source>
</evidence>
<organism evidence="9 10">
    <name type="scientific">Alginatibacterium sediminis</name>
    <dbReference type="NCBI Taxonomy" id="2164068"/>
    <lineage>
        <taxon>Bacteria</taxon>
        <taxon>Pseudomonadati</taxon>
        <taxon>Pseudomonadota</taxon>
        <taxon>Gammaproteobacteria</taxon>
        <taxon>Alteromonadales</taxon>
        <taxon>Alteromonadaceae</taxon>
        <taxon>Alginatibacterium</taxon>
    </lineage>
</organism>
<feature type="transmembrane region" description="Helical" evidence="7">
    <location>
        <begin position="265"/>
        <end position="284"/>
    </location>
</feature>
<evidence type="ECO:0000313" key="10">
    <source>
        <dbReference type="Proteomes" id="UP000286482"/>
    </source>
</evidence>
<dbReference type="CDD" id="cd06261">
    <property type="entry name" value="TM_PBP2"/>
    <property type="match status" value="1"/>
</dbReference>
<dbReference type="InterPro" id="IPR051393">
    <property type="entry name" value="ABC_transporter_permease"/>
</dbReference>
<evidence type="ECO:0000256" key="4">
    <source>
        <dbReference type="ARBA" id="ARBA00022692"/>
    </source>
</evidence>
<reference evidence="9 10" key="1">
    <citation type="submission" date="2018-09" db="EMBL/GenBank/DDBJ databases">
        <authorList>
            <person name="Wang Z."/>
        </authorList>
    </citation>
    <scope>NUCLEOTIDE SEQUENCE [LARGE SCALE GENOMIC DNA]</scope>
    <source>
        <strain evidence="9 10">ALS 81</strain>
    </source>
</reference>
<name>A0A420EBT3_9ALTE</name>
<feature type="transmembrane region" description="Helical" evidence="7">
    <location>
        <begin position="314"/>
        <end position="333"/>
    </location>
</feature>
<proteinExistence type="inferred from homology"/>
<evidence type="ECO:0000313" key="9">
    <source>
        <dbReference type="EMBL" id="RKF18157.1"/>
    </source>
</evidence>
<evidence type="ECO:0000256" key="5">
    <source>
        <dbReference type="ARBA" id="ARBA00022989"/>
    </source>
</evidence>
<feature type="transmembrane region" description="Helical" evidence="7">
    <location>
        <begin position="156"/>
        <end position="176"/>
    </location>
</feature>
<feature type="transmembrane region" description="Helical" evidence="7">
    <location>
        <begin position="7"/>
        <end position="25"/>
    </location>
</feature>
<keyword evidence="10" id="KW-1185">Reference proteome</keyword>
<evidence type="ECO:0000256" key="1">
    <source>
        <dbReference type="ARBA" id="ARBA00004651"/>
    </source>
</evidence>
<keyword evidence="2 7" id="KW-0813">Transport</keyword>
<evidence type="ECO:0000259" key="8">
    <source>
        <dbReference type="PROSITE" id="PS50928"/>
    </source>
</evidence>
<dbReference type="AlphaFoldDB" id="A0A420EBT3"/>
<keyword evidence="3" id="KW-1003">Cell membrane</keyword>
<dbReference type="Pfam" id="PF00528">
    <property type="entry name" value="BPD_transp_1"/>
    <property type="match status" value="1"/>
</dbReference>
<comment type="caution">
    <text evidence="9">The sequence shown here is derived from an EMBL/GenBank/DDBJ whole genome shotgun (WGS) entry which is preliminary data.</text>
</comment>
<feature type="transmembrane region" description="Helical" evidence="7">
    <location>
        <begin position="211"/>
        <end position="232"/>
    </location>
</feature>
<dbReference type="GO" id="GO:0005886">
    <property type="term" value="C:plasma membrane"/>
    <property type="evidence" value="ECO:0007669"/>
    <property type="project" value="UniProtKB-SubCell"/>
</dbReference>
<dbReference type="Proteomes" id="UP000286482">
    <property type="component" value="Unassembled WGS sequence"/>
</dbReference>
<evidence type="ECO:0000256" key="6">
    <source>
        <dbReference type="ARBA" id="ARBA00023136"/>
    </source>
</evidence>
<dbReference type="GO" id="GO:0055085">
    <property type="term" value="P:transmembrane transport"/>
    <property type="evidence" value="ECO:0007669"/>
    <property type="project" value="InterPro"/>
</dbReference>
<comment type="subcellular location">
    <subcellularLocation>
        <location evidence="1 7">Cell membrane</location>
        <topology evidence="1 7">Multi-pass membrane protein</topology>
    </subcellularLocation>
</comment>
<dbReference type="EMBL" id="RAQO01000006">
    <property type="protein sequence ID" value="RKF18157.1"/>
    <property type="molecule type" value="Genomic_DNA"/>
</dbReference>
<gene>
    <name evidence="9" type="ORF">DBZ36_11995</name>
</gene>
<dbReference type="PANTHER" id="PTHR30193:SF37">
    <property type="entry name" value="INNER MEMBRANE ABC TRANSPORTER PERMEASE PROTEIN YCJO"/>
    <property type="match status" value="1"/>
</dbReference>
<dbReference type="SUPFAM" id="SSF161098">
    <property type="entry name" value="MetI-like"/>
    <property type="match status" value="1"/>
</dbReference>
<dbReference type="InterPro" id="IPR035906">
    <property type="entry name" value="MetI-like_sf"/>
</dbReference>
<protein>
    <submittedName>
        <fullName evidence="9">Sugar ABC transporter permease</fullName>
    </submittedName>
</protein>
<accession>A0A420EBT3</accession>
<dbReference type="InterPro" id="IPR000515">
    <property type="entry name" value="MetI-like"/>
</dbReference>
<dbReference type="OrthoDB" id="9785347at2"/>
<evidence type="ECO:0000256" key="2">
    <source>
        <dbReference type="ARBA" id="ARBA00022448"/>
    </source>
</evidence>
<keyword evidence="5 7" id="KW-1133">Transmembrane helix</keyword>
<keyword evidence="4 7" id="KW-0812">Transmembrane</keyword>
<dbReference type="PROSITE" id="PS50928">
    <property type="entry name" value="ABC_TM1"/>
    <property type="match status" value="1"/>
</dbReference>
<dbReference type="Gene3D" id="1.10.3720.10">
    <property type="entry name" value="MetI-like"/>
    <property type="match status" value="1"/>
</dbReference>
<dbReference type="PANTHER" id="PTHR30193">
    <property type="entry name" value="ABC TRANSPORTER PERMEASE PROTEIN"/>
    <property type="match status" value="1"/>
</dbReference>
<keyword evidence="6 7" id="KW-0472">Membrane</keyword>
<evidence type="ECO:0000256" key="3">
    <source>
        <dbReference type="ARBA" id="ARBA00022475"/>
    </source>
</evidence>
<feature type="transmembrane region" description="Helical" evidence="7">
    <location>
        <begin position="123"/>
        <end position="144"/>
    </location>
</feature>
<sequence>MGSPAFIGLGLFLLIPFIMAIFMSFTNSRLLSPNATEFVGIDNYAQLLSVNYIVLNAERNDEGLIKLDKDGDIKYPRVRRHLKSNYPELRSYYELTSFSWGENDKVVILARDPIFWKSLYNTIAFALMVIPLQCGLALGLALLINRKLKGTNFFRTLYFAPVVTSMVVVAIVWTFLYHKDFGLINQYINTLTFGLVDNINWLGDERWSMKAIVIMSAWQGAGVQMLIFLAGLQGIPVDRYEAASIDGANEWQKFRYITLPGLKHTITFVMISTTIAAFGLFVQVDVMTGGGPLDSTSTVMLHAINKGFNEQDTAYGSTITVMYFIIILSIALLQKMYFSKKEA</sequence>
<comment type="similarity">
    <text evidence="7">Belongs to the binding-protein-dependent transport system permease family.</text>
</comment>
<feature type="domain" description="ABC transmembrane type-1" evidence="8">
    <location>
        <begin position="119"/>
        <end position="334"/>
    </location>
</feature>